<accession>A0A1F2UHX7</accession>
<dbReference type="SUPFAM" id="SSF48371">
    <property type="entry name" value="ARM repeat"/>
    <property type="match status" value="1"/>
</dbReference>
<feature type="non-terminal residue" evidence="1">
    <location>
        <position position="158"/>
    </location>
</feature>
<dbReference type="AlphaFoldDB" id="A0A1F2UHX7"/>
<dbReference type="Gene3D" id="1.25.10.10">
    <property type="entry name" value="Leucine-rich Repeat Variant"/>
    <property type="match status" value="1"/>
</dbReference>
<organism evidence="1 2">
    <name type="scientific">Candidatus Aquicultor primus</name>
    <dbReference type="NCBI Taxonomy" id="1797195"/>
    <lineage>
        <taxon>Bacteria</taxon>
        <taxon>Bacillati</taxon>
        <taxon>Actinomycetota</taxon>
        <taxon>Candidatus Aquicultoria</taxon>
        <taxon>Candidatus Aquicultorales</taxon>
        <taxon>Candidatus Aquicultoraceae</taxon>
        <taxon>Candidatus Aquicultor</taxon>
    </lineage>
</organism>
<comment type="caution">
    <text evidence="1">The sequence shown here is derived from an EMBL/GenBank/DDBJ whole genome shotgun (WGS) entry which is preliminary data.</text>
</comment>
<dbReference type="Proteomes" id="UP000178086">
    <property type="component" value="Unassembled WGS sequence"/>
</dbReference>
<sequence>MSVKDEIRTILTDNEPDKLVELASREKSTVRQLTSFLYNEDELLRWRAVEGFGAIAKDPYILSVEKLQTIISRLTLNLEDRSGGNAWSSLEAVGAIIAARSYQLENQIPKLFSFIHDARLWKGLLWSVRRIGEQNPGLLQNRLHLVIGLLRNPSNTTR</sequence>
<proteinExistence type="predicted"/>
<protein>
    <recommendedName>
        <fullName evidence="3">HEAT repeat domain-containing protein</fullName>
    </recommendedName>
</protein>
<dbReference type="InterPro" id="IPR011989">
    <property type="entry name" value="ARM-like"/>
</dbReference>
<dbReference type="InterPro" id="IPR054701">
    <property type="entry name" value="DVU0298-like"/>
</dbReference>
<dbReference type="NCBIfam" id="NF045662">
    <property type="entry name" value="DVU0298_fam"/>
    <property type="match status" value="1"/>
</dbReference>
<dbReference type="InterPro" id="IPR016024">
    <property type="entry name" value="ARM-type_fold"/>
</dbReference>
<evidence type="ECO:0000313" key="1">
    <source>
        <dbReference type="EMBL" id="OFW32644.1"/>
    </source>
</evidence>
<evidence type="ECO:0000313" key="2">
    <source>
        <dbReference type="Proteomes" id="UP000178086"/>
    </source>
</evidence>
<gene>
    <name evidence="1" type="ORF">A2074_01275</name>
</gene>
<dbReference type="EMBL" id="MELI01000090">
    <property type="protein sequence ID" value="OFW32644.1"/>
    <property type="molecule type" value="Genomic_DNA"/>
</dbReference>
<name>A0A1F2UHX7_9ACTN</name>
<evidence type="ECO:0008006" key="3">
    <source>
        <dbReference type="Google" id="ProtNLM"/>
    </source>
</evidence>
<reference evidence="1 2" key="1">
    <citation type="journal article" date="2016" name="Nat. Commun.">
        <title>Thousands of microbial genomes shed light on interconnected biogeochemical processes in an aquifer system.</title>
        <authorList>
            <person name="Anantharaman K."/>
            <person name="Brown C.T."/>
            <person name="Hug L.A."/>
            <person name="Sharon I."/>
            <person name="Castelle C.J."/>
            <person name="Probst A.J."/>
            <person name="Thomas B.C."/>
            <person name="Singh A."/>
            <person name="Wilkins M.J."/>
            <person name="Karaoz U."/>
            <person name="Brodie E.L."/>
            <person name="Williams K.H."/>
            <person name="Hubbard S.S."/>
            <person name="Banfield J.F."/>
        </authorList>
    </citation>
    <scope>NUCLEOTIDE SEQUENCE [LARGE SCALE GENOMIC DNA]</scope>
</reference>